<comment type="caution">
    <text evidence="1">The sequence shown here is derived from an EMBL/GenBank/DDBJ whole genome shotgun (WGS) entry which is preliminary data.</text>
</comment>
<name>A0A5M9JWY3_MONFR</name>
<dbReference type="EMBL" id="VICG01000004">
    <property type="protein sequence ID" value="KAA8572983.1"/>
    <property type="molecule type" value="Genomic_DNA"/>
</dbReference>
<proteinExistence type="predicted"/>
<sequence length="85" mass="10185">MYNSEENNKGSSLEDSFERFRWMYSFEENNKKINLENFLERVTFLECTYSFDENTQRSSLENRGIPQPLSENYLENGYSPKLMFG</sequence>
<reference evidence="1 2" key="1">
    <citation type="submission" date="2019-06" db="EMBL/GenBank/DDBJ databases">
        <title>Genome Sequence of the Brown Rot Fungal Pathogen Monilinia fructicola.</title>
        <authorList>
            <person name="De Miccolis Angelini R.M."/>
            <person name="Landi L."/>
            <person name="Abate D."/>
            <person name="Pollastro S."/>
            <person name="Romanazzi G."/>
            <person name="Faretra F."/>
        </authorList>
    </citation>
    <scope>NUCLEOTIDE SEQUENCE [LARGE SCALE GENOMIC DNA]</scope>
    <source>
        <strain evidence="1 2">Mfrc123</strain>
    </source>
</reference>
<keyword evidence="2" id="KW-1185">Reference proteome</keyword>
<evidence type="ECO:0000313" key="2">
    <source>
        <dbReference type="Proteomes" id="UP000322873"/>
    </source>
</evidence>
<dbReference type="AlphaFoldDB" id="A0A5M9JWY3"/>
<protein>
    <submittedName>
        <fullName evidence="1">Uncharacterized protein</fullName>
    </submittedName>
</protein>
<dbReference type="Proteomes" id="UP000322873">
    <property type="component" value="Unassembled WGS sequence"/>
</dbReference>
<evidence type="ECO:0000313" key="1">
    <source>
        <dbReference type="EMBL" id="KAA8572983.1"/>
    </source>
</evidence>
<organism evidence="1 2">
    <name type="scientific">Monilinia fructicola</name>
    <name type="common">Brown rot fungus</name>
    <name type="synonym">Ciboria fructicola</name>
    <dbReference type="NCBI Taxonomy" id="38448"/>
    <lineage>
        <taxon>Eukaryota</taxon>
        <taxon>Fungi</taxon>
        <taxon>Dikarya</taxon>
        <taxon>Ascomycota</taxon>
        <taxon>Pezizomycotina</taxon>
        <taxon>Leotiomycetes</taxon>
        <taxon>Helotiales</taxon>
        <taxon>Sclerotiniaceae</taxon>
        <taxon>Monilinia</taxon>
    </lineage>
</organism>
<accession>A0A5M9JWY3</accession>
<gene>
    <name evidence="1" type="ORF">EYC84_003528</name>
</gene>